<protein>
    <recommendedName>
        <fullName evidence="1">UmuC domain-containing protein</fullName>
    </recommendedName>
</protein>
<sequence>MPQLPSREESHRRAIIHIDIDSFYAQVEVLLDPSLRGRPVGVQQKYLMVTCNYVARAAGVKKMQAVTGALQACPELIVKNGETLTKYREASERVQALLLGADVAPCVERLNLDECWLDVT</sequence>
<dbReference type="OrthoDB" id="447129at2759"/>
<dbReference type="InterPro" id="IPR043128">
    <property type="entry name" value="Rev_trsase/Diguanyl_cyclase"/>
</dbReference>
<keyword evidence="3" id="KW-1185">Reference proteome</keyword>
<dbReference type="FunFam" id="3.40.1170.60:FF:000006">
    <property type="entry name" value="DNA polymerase iota"/>
    <property type="match status" value="1"/>
</dbReference>
<evidence type="ECO:0000313" key="2">
    <source>
        <dbReference type="EMBL" id="KAG5185298.1"/>
    </source>
</evidence>
<dbReference type="Proteomes" id="UP000664859">
    <property type="component" value="Unassembled WGS sequence"/>
</dbReference>
<comment type="caution">
    <text evidence="2">The sequence shown here is derived from an EMBL/GenBank/DDBJ whole genome shotgun (WGS) entry which is preliminary data.</text>
</comment>
<accession>A0A835ZAF2</accession>
<name>A0A835ZAF2_9STRA</name>
<gene>
    <name evidence="2" type="ORF">JKP88DRAFT_162702</name>
</gene>
<dbReference type="SUPFAM" id="SSF56672">
    <property type="entry name" value="DNA/RNA polymerases"/>
    <property type="match status" value="1"/>
</dbReference>
<proteinExistence type="predicted"/>
<feature type="non-terminal residue" evidence="2">
    <location>
        <position position="1"/>
    </location>
</feature>
<dbReference type="PANTHER" id="PTHR46404:SF1">
    <property type="entry name" value="DNA POLYMERASE IOTA"/>
    <property type="match status" value="1"/>
</dbReference>
<dbReference type="InterPro" id="IPR001126">
    <property type="entry name" value="UmuC"/>
</dbReference>
<evidence type="ECO:0000313" key="3">
    <source>
        <dbReference type="Proteomes" id="UP000664859"/>
    </source>
</evidence>
<dbReference type="AlphaFoldDB" id="A0A835ZAF2"/>
<reference evidence="2" key="1">
    <citation type="submission" date="2021-02" db="EMBL/GenBank/DDBJ databases">
        <title>First Annotated Genome of the Yellow-green Alga Tribonema minus.</title>
        <authorList>
            <person name="Mahan K.M."/>
        </authorList>
    </citation>
    <scope>NUCLEOTIDE SEQUENCE</scope>
    <source>
        <strain evidence="2">UTEX B ZZ1240</strain>
    </source>
</reference>
<dbReference type="EMBL" id="JAFCMP010000135">
    <property type="protein sequence ID" value="KAG5185298.1"/>
    <property type="molecule type" value="Genomic_DNA"/>
</dbReference>
<dbReference type="Gene3D" id="3.40.1170.60">
    <property type="match status" value="1"/>
</dbReference>
<dbReference type="Gene3D" id="3.30.70.270">
    <property type="match status" value="1"/>
</dbReference>
<dbReference type="InterPro" id="IPR043502">
    <property type="entry name" value="DNA/RNA_pol_sf"/>
</dbReference>
<dbReference type="PROSITE" id="PS50173">
    <property type="entry name" value="UMUC"/>
    <property type="match status" value="1"/>
</dbReference>
<dbReference type="PANTHER" id="PTHR46404">
    <property type="entry name" value="DNA POLYMERASE IOTA"/>
    <property type="match status" value="1"/>
</dbReference>
<organism evidence="2 3">
    <name type="scientific">Tribonema minus</name>
    <dbReference type="NCBI Taxonomy" id="303371"/>
    <lineage>
        <taxon>Eukaryota</taxon>
        <taxon>Sar</taxon>
        <taxon>Stramenopiles</taxon>
        <taxon>Ochrophyta</taxon>
        <taxon>PX clade</taxon>
        <taxon>Xanthophyceae</taxon>
        <taxon>Tribonematales</taxon>
        <taxon>Tribonemataceae</taxon>
        <taxon>Tribonema</taxon>
    </lineage>
</organism>
<dbReference type="Pfam" id="PF00817">
    <property type="entry name" value="IMS"/>
    <property type="match status" value="1"/>
</dbReference>
<dbReference type="GO" id="GO:0006281">
    <property type="term" value="P:DNA repair"/>
    <property type="evidence" value="ECO:0007669"/>
    <property type="project" value="InterPro"/>
</dbReference>
<feature type="domain" description="UmuC" evidence="1">
    <location>
        <begin position="15"/>
        <end position="120"/>
    </location>
</feature>
<evidence type="ECO:0000259" key="1">
    <source>
        <dbReference type="PROSITE" id="PS50173"/>
    </source>
</evidence>